<evidence type="ECO:0000313" key="6">
    <source>
        <dbReference type="Proteomes" id="UP001354989"/>
    </source>
</evidence>
<keyword evidence="3" id="KW-0067">ATP-binding</keyword>
<dbReference type="InterPro" id="IPR050221">
    <property type="entry name" value="26S_Proteasome_ATPase"/>
</dbReference>
<geneLocation type="plasmid" evidence="5 6">
    <name>pPP2</name>
</geneLocation>
<dbReference type="RefSeq" id="WP_338398633.1">
    <property type="nucleotide sequence ID" value="NZ_AP025294.1"/>
</dbReference>
<dbReference type="EMBL" id="AP025294">
    <property type="protein sequence ID" value="BDD01319.1"/>
    <property type="molecule type" value="Genomic_DNA"/>
</dbReference>
<sequence length="439" mass="49532">MQQTITSTHTDLDFLTEELNWLSKCLSDSGLSHAAELSNLSMTEAPEIRGQGVYAHFVSEHLLSDAERLVLILALAPHLQPKLLETYGVDAVQRQLFKLVQSATKNVFLPTGETAIHLIAGSDLSKRLEVYRYFDADHVFSRKGVLTLQKNEGSSSMDAELLINADYVDAFLFNSYRKPKYSKEFPAHLLQTQMEWEDLVLNPITQEKIQEMKDAIHFYQTLAQEWGLGKHLKKGYRAVFYGPSGTGKSLTASLLGKSMGRDVYRVDLSAIISKYIGETEENIARLLRKSEDKGYILFFDEGDALFGSRAKDAQNSNDQHHNQLIGYLLQAIENFDGIIILATNLKANLDEAFSRRFQSSIYFGVPKPEQGLQLWKSLWPEKLKMGPTLNFQSLVVAKPFTAAMIVQIIQTLALQAIRKQEFTVGMADIKRVSDELMKK</sequence>
<evidence type="ECO:0000256" key="2">
    <source>
        <dbReference type="ARBA" id="ARBA00022741"/>
    </source>
</evidence>
<accession>A0ABM7VJZ9</accession>
<dbReference type="InterPro" id="IPR027417">
    <property type="entry name" value="P-loop_NTPase"/>
</dbReference>
<proteinExistence type="inferred from homology"/>
<evidence type="ECO:0000259" key="4">
    <source>
        <dbReference type="SMART" id="SM00382"/>
    </source>
</evidence>
<dbReference type="SUPFAM" id="SSF52540">
    <property type="entry name" value="P-loop containing nucleoside triphosphate hydrolases"/>
    <property type="match status" value="1"/>
</dbReference>
<dbReference type="Proteomes" id="UP001354989">
    <property type="component" value="Plasmid pPP2"/>
</dbReference>
<dbReference type="SMART" id="SM00382">
    <property type="entry name" value="AAA"/>
    <property type="match status" value="1"/>
</dbReference>
<evidence type="ECO:0000256" key="3">
    <source>
        <dbReference type="ARBA" id="ARBA00022840"/>
    </source>
</evidence>
<organism evidence="5 6">
    <name type="scientific">Persicobacter psychrovividus</name>
    <dbReference type="NCBI Taxonomy" id="387638"/>
    <lineage>
        <taxon>Bacteria</taxon>
        <taxon>Pseudomonadati</taxon>
        <taxon>Bacteroidota</taxon>
        <taxon>Cytophagia</taxon>
        <taxon>Cytophagales</taxon>
        <taxon>Persicobacteraceae</taxon>
        <taxon>Persicobacter</taxon>
    </lineage>
</organism>
<dbReference type="PANTHER" id="PTHR23073">
    <property type="entry name" value="26S PROTEASOME REGULATORY SUBUNIT"/>
    <property type="match status" value="1"/>
</dbReference>
<gene>
    <name evidence="5" type="ORF">PEPS_35990</name>
</gene>
<keyword evidence="6" id="KW-1185">Reference proteome</keyword>
<dbReference type="InterPro" id="IPR003593">
    <property type="entry name" value="AAA+_ATPase"/>
</dbReference>
<name>A0ABM7VJZ9_9BACT</name>
<keyword evidence="5" id="KW-0614">Plasmid</keyword>
<comment type="similarity">
    <text evidence="1">Belongs to the AAA ATPase family.</text>
</comment>
<evidence type="ECO:0000256" key="1">
    <source>
        <dbReference type="ARBA" id="ARBA00006914"/>
    </source>
</evidence>
<protein>
    <recommendedName>
        <fullName evidence="4">AAA+ ATPase domain-containing protein</fullName>
    </recommendedName>
</protein>
<dbReference type="InterPro" id="IPR003959">
    <property type="entry name" value="ATPase_AAA_core"/>
</dbReference>
<dbReference type="Pfam" id="PF00004">
    <property type="entry name" value="AAA"/>
    <property type="match status" value="1"/>
</dbReference>
<dbReference type="CDD" id="cd19481">
    <property type="entry name" value="RecA-like_protease"/>
    <property type="match status" value="1"/>
</dbReference>
<reference evidence="5 6" key="1">
    <citation type="submission" date="2021-12" db="EMBL/GenBank/DDBJ databases">
        <title>Genome sequencing of bacteria with rrn-lacking chromosome and rrn-plasmid.</title>
        <authorList>
            <person name="Anda M."/>
            <person name="Iwasaki W."/>
        </authorList>
    </citation>
    <scope>NUCLEOTIDE SEQUENCE [LARGE SCALE GENOMIC DNA]</scope>
    <source>
        <strain evidence="5 6">NBRC 101262</strain>
        <plasmid evidence="5 6">pPP2</plasmid>
    </source>
</reference>
<feature type="domain" description="AAA+ ATPase" evidence="4">
    <location>
        <begin position="234"/>
        <end position="367"/>
    </location>
</feature>
<dbReference type="Gene3D" id="3.40.50.300">
    <property type="entry name" value="P-loop containing nucleotide triphosphate hydrolases"/>
    <property type="match status" value="1"/>
</dbReference>
<keyword evidence="2" id="KW-0547">Nucleotide-binding</keyword>
<evidence type="ECO:0000313" key="5">
    <source>
        <dbReference type="EMBL" id="BDD01319.1"/>
    </source>
</evidence>